<dbReference type="Proteomes" id="UP000887579">
    <property type="component" value="Unplaced"/>
</dbReference>
<proteinExistence type="predicted"/>
<sequence>MNSNISKVMTEYPFALEWTISEDRLKALKDSTKNEYLETDYFTVINSSNVQYSLKICFKNDDEEINERNVFICLNLKLGTEKNVEAEYTISNETAQWNQKLMKVFNEDNEYGIFCCTVDELFDAEIQFIDVGKLTLKIDGFFKIGNGLFKWKTKYDFRHFWNYKFKDFTIIVKGKEIKIDRICLAFHSPVFDAMFQSSMKEAIEKKMEITDFSYEIVEKAVQLCYGFNILSEISSDESFLLLKFADKYNMEIVMDILLTVSNVCEIANKAVTGDEFLFNIQNKCLDFLIICLTKKKYVPNMHLLDRDFLKNVFINSSFREFETL</sequence>
<evidence type="ECO:0000313" key="2">
    <source>
        <dbReference type="WBParaSite" id="ES5_v2.g7776.t1"/>
    </source>
</evidence>
<name>A0AC34GT95_9BILA</name>
<organism evidence="1 2">
    <name type="scientific">Panagrolaimus sp. ES5</name>
    <dbReference type="NCBI Taxonomy" id="591445"/>
    <lineage>
        <taxon>Eukaryota</taxon>
        <taxon>Metazoa</taxon>
        <taxon>Ecdysozoa</taxon>
        <taxon>Nematoda</taxon>
        <taxon>Chromadorea</taxon>
        <taxon>Rhabditida</taxon>
        <taxon>Tylenchina</taxon>
        <taxon>Panagrolaimomorpha</taxon>
        <taxon>Panagrolaimoidea</taxon>
        <taxon>Panagrolaimidae</taxon>
        <taxon>Panagrolaimus</taxon>
    </lineage>
</organism>
<accession>A0AC34GT95</accession>
<protein>
    <submittedName>
        <fullName evidence="2">BTB domain-containing protein</fullName>
    </submittedName>
</protein>
<reference evidence="2" key="1">
    <citation type="submission" date="2022-11" db="UniProtKB">
        <authorList>
            <consortium name="WormBaseParasite"/>
        </authorList>
    </citation>
    <scope>IDENTIFICATION</scope>
</reference>
<dbReference type="WBParaSite" id="ES5_v2.g7776.t1">
    <property type="protein sequence ID" value="ES5_v2.g7776.t1"/>
    <property type="gene ID" value="ES5_v2.g7776"/>
</dbReference>
<evidence type="ECO:0000313" key="1">
    <source>
        <dbReference type="Proteomes" id="UP000887579"/>
    </source>
</evidence>